<dbReference type="EMBL" id="ML977556">
    <property type="protein sequence ID" value="KAF2007812.1"/>
    <property type="molecule type" value="Genomic_DNA"/>
</dbReference>
<feature type="compositionally biased region" description="Polar residues" evidence="1">
    <location>
        <begin position="325"/>
        <end position="340"/>
    </location>
</feature>
<feature type="compositionally biased region" description="Basic and acidic residues" evidence="1">
    <location>
        <begin position="171"/>
        <end position="180"/>
    </location>
</feature>
<feature type="region of interest" description="Disordered" evidence="1">
    <location>
        <begin position="216"/>
        <end position="241"/>
    </location>
</feature>
<dbReference type="Proteomes" id="UP000799779">
    <property type="component" value="Unassembled WGS sequence"/>
</dbReference>
<evidence type="ECO:0000256" key="1">
    <source>
        <dbReference type="SAM" id="MobiDB-lite"/>
    </source>
</evidence>
<organism evidence="2 3">
    <name type="scientific">Amniculicola lignicola CBS 123094</name>
    <dbReference type="NCBI Taxonomy" id="1392246"/>
    <lineage>
        <taxon>Eukaryota</taxon>
        <taxon>Fungi</taxon>
        <taxon>Dikarya</taxon>
        <taxon>Ascomycota</taxon>
        <taxon>Pezizomycotina</taxon>
        <taxon>Dothideomycetes</taxon>
        <taxon>Pleosporomycetidae</taxon>
        <taxon>Pleosporales</taxon>
        <taxon>Amniculicolaceae</taxon>
        <taxon>Amniculicola</taxon>
    </lineage>
</organism>
<evidence type="ECO:0000313" key="2">
    <source>
        <dbReference type="EMBL" id="KAF2007812.1"/>
    </source>
</evidence>
<dbReference type="OrthoDB" id="5426191at2759"/>
<gene>
    <name evidence="2" type="ORF">P154DRAFT_4257</name>
</gene>
<accession>A0A6A5X4F3</accession>
<proteinExistence type="predicted"/>
<feature type="compositionally biased region" description="Basic and acidic residues" evidence="1">
    <location>
        <begin position="152"/>
        <end position="162"/>
    </location>
</feature>
<dbReference type="AlphaFoldDB" id="A0A6A5X4F3"/>
<protein>
    <submittedName>
        <fullName evidence="2">Uncharacterized protein</fullName>
    </submittedName>
</protein>
<feature type="compositionally biased region" description="Basic and acidic residues" evidence="1">
    <location>
        <begin position="341"/>
        <end position="354"/>
    </location>
</feature>
<name>A0A6A5X4F3_9PLEO</name>
<reference evidence="2" key="1">
    <citation type="journal article" date="2020" name="Stud. Mycol.">
        <title>101 Dothideomycetes genomes: a test case for predicting lifestyles and emergence of pathogens.</title>
        <authorList>
            <person name="Haridas S."/>
            <person name="Albert R."/>
            <person name="Binder M."/>
            <person name="Bloem J."/>
            <person name="Labutti K."/>
            <person name="Salamov A."/>
            <person name="Andreopoulos B."/>
            <person name="Baker S."/>
            <person name="Barry K."/>
            <person name="Bills G."/>
            <person name="Bluhm B."/>
            <person name="Cannon C."/>
            <person name="Castanera R."/>
            <person name="Culley D."/>
            <person name="Daum C."/>
            <person name="Ezra D."/>
            <person name="Gonzalez J."/>
            <person name="Henrissat B."/>
            <person name="Kuo A."/>
            <person name="Liang C."/>
            <person name="Lipzen A."/>
            <person name="Lutzoni F."/>
            <person name="Magnuson J."/>
            <person name="Mondo S."/>
            <person name="Nolan M."/>
            <person name="Ohm R."/>
            <person name="Pangilinan J."/>
            <person name="Park H.-J."/>
            <person name="Ramirez L."/>
            <person name="Alfaro M."/>
            <person name="Sun H."/>
            <person name="Tritt A."/>
            <person name="Yoshinaga Y."/>
            <person name="Zwiers L.-H."/>
            <person name="Turgeon B."/>
            <person name="Goodwin S."/>
            <person name="Spatafora J."/>
            <person name="Crous P."/>
            <person name="Grigoriev I."/>
        </authorList>
    </citation>
    <scope>NUCLEOTIDE SEQUENCE</scope>
    <source>
        <strain evidence="2">CBS 123094</strain>
    </source>
</reference>
<feature type="region of interest" description="Disordered" evidence="1">
    <location>
        <begin position="430"/>
        <end position="465"/>
    </location>
</feature>
<evidence type="ECO:0000313" key="3">
    <source>
        <dbReference type="Proteomes" id="UP000799779"/>
    </source>
</evidence>
<sequence>MSAAIEARSLSTLTALASNPPPYPRNPTHASHEPLVLYIARVPGSRDVFLTPMKPREKVVTAEDIQSSLYFVHFDQAEDVRLIAPPEPVLANTFLASPDRKPLPPIQRKAIPDTLAPTGVPAAPKRKPVAGTLTPITNFDNRHNISAAGYDQKSRGYPEPDYSRSSAEQSRYSDDGEERPPLPPRRPSEGPYTPGTTLTLIRRDPASNAQWNVARIEGPPSQDVSSSYLNEPSAKRKAGSPLYIEITNPGYTKFLHGPDGGQPQALVSRDSDLSQNFGNRLPSSFSQSAIAQGGPREGNTFRRRLWMEGTRYANGGFGHRKINSHDSSMGRQEIPSSFESSRNERVSGDHHRPFETSQYPLQDAGGLNTIQVSDKQSSFRGYVFFSPWNGRCEFVTGAGGGSLKCRHLVPGLQGAPPASMPVSELRFNLPSTSKMSTPKGEDGSKRSSLFHRPRGSRNNSSVSDIHVENARNSMDRLDLSLGQENAGGGFGGKQAKLGKLIIEDEGLKMMDLLVAANIALWWRAYERVARAV</sequence>
<feature type="region of interest" description="Disordered" evidence="1">
    <location>
        <begin position="100"/>
        <end position="199"/>
    </location>
</feature>
<feature type="region of interest" description="Disordered" evidence="1">
    <location>
        <begin position="317"/>
        <end position="362"/>
    </location>
</feature>
<keyword evidence="3" id="KW-1185">Reference proteome</keyword>